<evidence type="ECO:0000256" key="2">
    <source>
        <dbReference type="SAM" id="MobiDB-lite"/>
    </source>
</evidence>
<accession>A0ABP7P5X1</accession>
<dbReference type="InterPro" id="IPR019734">
    <property type="entry name" value="TPR_rpt"/>
</dbReference>
<keyword evidence="1" id="KW-0802">TPR repeat</keyword>
<dbReference type="InterPro" id="IPR025447">
    <property type="entry name" value="DUF4192"/>
</dbReference>
<protein>
    <recommendedName>
        <fullName evidence="5">DUF4192 domain-containing protein</fullName>
    </recommendedName>
</protein>
<organism evidence="3 4">
    <name type="scientific">Gordonia caeni</name>
    <dbReference type="NCBI Taxonomy" id="1007097"/>
    <lineage>
        <taxon>Bacteria</taxon>
        <taxon>Bacillati</taxon>
        <taxon>Actinomycetota</taxon>
        <taxon>Actinomycetes</taxon>
        <taxon>Mycobacteriales</taxon>
        <taxon>Gordoniaceae</taxon>
        <taxon>Gordonia</taxon>
    </lineage>
</organism>
<evidence type="ECO:0008006" key="5">
    <source>
        <dbReference type="Google" id="ProtNLM"/>
    </source>
</evidence>
<feature type="compositionally biased region" description="Basic and acidic residues" evidence="2">
    <location>
        <begin position="146"/>
        <end position="155"/>
    </location>
</feature>
<dbReference type="RefSeq" id="WP_344783264.1">
    <property type="nucleotide sequence ID" value="NZ_BAAAZW010000005.1"/>
</dbReference>
<dbReference type="Pfam" id="PF13830">
    <property type="entry name" value="DUF4192"/>
    <property type="match status" value="1"/>
</dbReference>
<sequence>MTSIPHPLPDGSAVLIDPDPLLAAVPGLLGFTPERSIVLLAFADARTLIATMRHDLTLTGAGRPDTAMRRQLAQLGRIVAGYGAAGVVCVIADDRFAAAEPVAELIRYRATFRAVERSFNASGGLSAGFVLPGFSAGARWFTGWEPRARPGRERPPAPFGGDVADSGLLSDPRLSPVALERAVYSGRPLLPRREDLRAALEPRAHCDSAVCRPIEPAVPPAPPGPRETSGARLVLSRIREGASGRLECGQVNALGEALCSVHTRDILLALALTDLRDAAEQLWIRLARSLSGRAGAAAATLLGHLHYMAGEGAFASVAVERALELDPDYYLARLLSTALLHGMRPAGLAEVVAYSFTLGRELGVGLPEQTRVPAG</sequence>
<evidence type="ECO:0000313" key="3">
    <source>
        <dbReference type="EMBL" id="GAA3960308.1"/>
    </source>
</evidence>
<dbReference type="PROSITE" id="PS50005">
    <property type="entry name" value="TPR"/>
    <property type="match status" value="1"/>
</dbReference>
<evidence type="ECO:0000256" key="1">
    <source>
        <dbReference type="PROSITE-ProRule" id="PRU00339"/>
    </source>
</evidence>
<dbReference type="EMBL" id="BAAAZW010000005">
    <property type="protein sequence ID" value="GAA3960308.1"/>
    <property type="molecule type" value="Genomic_DNA"/>
</dbReference>
<comment type="caution">
    <text evidence="3">The sequence shown here is derived from an EMBL/GenBank/DDBJ whole genome shotgun (WGS) entry which is preliminary data.</text>
</comment>
<evidence type="ECO:0000313" key="4">
    <source>
        <dbReference type="Proteomes" id="UP001418444"/>
    </source>
</evidence>
<feature type="repeat" description="TPR" evidence="1">
    <location>
        <begin position="296"/>
        <end position="329"/>
    </location>
</feature>
<gene>
    <name evidence="3" type="ORF">GCM10022231_20310</name>
</gene>
<dbReference type="Proteomes" id="UP001418444">
    <property type="component" value="Unassembled WGS sequence"/>
</dbReference>
<proteinExistence type="predicted"/>
<keyword evidence="4" id="KW-1185">Reference proteome</keyword>
<feature type="region of interest" description="Disordered" evidence="2">
    <location>
        <begin position="145"/>
        <end position="168"/>
    </location>
</feature>
<reference evidence="4" key="1">
    <citation type="journal article" date="2019" name="Int. J. Syst. Evol. Microbiol.">
        <title>The Global Catalogue of Microorganisms (GCM) 10K type strain sequencing project: providing services to taxonomists for standard genome sequencing and annotation.</title>
        <authorList>
            <consortium name="The Broad Institute Genomics Platform"/>
            <consortium name="The Broad Institute Genome Sequencing Center for Infectious Disease"/>
            <person name="Wu L."/>
            <person name="Ma J."/>
        </authorList>
    </citation>
    <scope>NUCLEOTIDE SEQUENCE [LARGE SCALE GENOMIC DNA]</scope>
    <source>
        <strain evidence="4">JCM 16923</strain>
    </source>
</reference>
<name>A0ABP7P5X1_9ACTN</name>